<dbReference type="RefSeq" id="WP_200248351.1">
    <property type="nucleotide sequence ID" value="NZ_JAENHK010000010.1"/>
</dbReference>
<dbReference type="PROSITE" id="PS51257">
    <property type="entry name" value="PROKAR_LIPOPROTEIN"/>
    <property type="match status" value="1"/>
</dbReference>
<comment type="caution">
    <text evidence="1">The sequence shown here is derived from an EMBL/GenBank/DDBJ whole genome shotgun (WGS) entry which is preliminary data.</text>
</comment>
<evidence type="ECO:0000313" key="1">
    <source>
        <dbReference type="EMBL" id="MBK1897889.1"/>
    </source>
</evidence>
<organism evidence="1 2">
    <name type="scientific">Chryseobacterium paridis</name>
    <dbReference type="NCBI Taxonomy" id="2800328"/>
    <lineage>
        <taxon>Bacteria</taxon>
        <taxon>Pseudomonadati</taxon>
        <taxon>Bacteroidota</taxon>
        <taxon>Flavobacteriia</taxon>
        <taxon>Flavobacteriales</taxon>
        <taxon>Weeksellaceae</taxon>
        <taxon>Chryseobacterium group</taxon>
        <taxon>Chryseobacterium</taxon>
    </lineage>
</organism>
<sequence>MRKVQTQISAITLCLTLALVSCGTKNVTDNLPKDISERPADENSKKYDEVQLEKIKSAIESEIAKEKCTNPDDWKSAPIGSKACGGPKSYIAYPKTMEDQILPKIEDYNKREADFNTKYGITSDCSVIAEPQGIQCNNGKAELIYAGQ</sequence>
<accession>A0ABS1G0B2</accession>
<protein>
    <recommendedName>
        <fullName evidence="3">Lipoprotein</fullName>
    </recommendedName>
</protein>
<dbReference type="EMBL" id="JAENHK010000010">
    <property type="protein sequence ID" value="MBK1897889.1"/>
    <property type="molecule type" value="Genomic_DNA"/>
</dbReference>
<dbReference type="Proteomes" id="UP000628669">
    <property type="component" value="Unassembled WGS sequence"/>
</dbReference>
<reference evidence="2" key="1">
    <citation type="submission" date="2021-01" db="EMBL/GenBank/DDBJ databases">
        <title>Genome public.</title>
        <authorList>
            <person name="Liu C."/>
            <person name="Sun Q."/>
        </authorList>
    </citation>
    <scope>NUCLEOTIDE SEQUENCE [LARGE SCALE GENOMIC DNA]</scope>
    <source>
        <strain evidence="2">YIM B02567</strain>
    </source>
</reference>
<proteinExistence type="predicted"/>
<evidence type="ECO:0008006" key="3">
    <source>
        <dbReference type="Google" id="ProtNLM"/>
    </source>
</evidence>
<keyword evidence="2" id="KW-1185">Reference proteome</keyword>
<gene>
    <name evidence="1" type="ORF">JHL15_19130</name>
</gene>
<evidence type="ECO:0000313" key="2">
    <source>
        <dbReference type="Proteomes" id="UP000628669"/>
    </source>
</evidence>
<name>A0ABS1G0B2_9FLAO</name>